<comment type="similarity">
    <text evidence="3">Belongs to the RSA3 family.</text>
</comment>
<evidence type="ECO:0000256" key="5">
    <source>
        <dbReference type="ARBA" id="ARBA00022517"/>
    </source>
</evidence>
<dbReference type="EMBL" id="ML220112">
    <property type="protein sequence ID" value="TGZ85365.1"/>
    <property type="molecule type" value="Genomic_DNA"/>
</dbReference>
<dbReference type="STRING" id="341454.A0A4V3SJU7"/>
<evidence type="ECO:0000259" key="9">
    <source>
        <dbReference type="Pfam" id="PF14615"/>
    </source>
</evidence>
<evidence type="ECO:0000256" key="6">
    <source>
        <dbReference type="ARBA" id="ARBA00023242"/>
    </source>
</evidence>
<accession>A0A4V3SJU7</accession>
<protein>
    <recommendedName>
        <fullName evidence="4">Ribosome assembly protein 3</fullName>
    </recommendedName>
</protein>
<evidence type="ECO:0000313" key="11">
    <source>
        <dbReference type="Proteomes" id="UP000298138"/>
    </source>
</evidence>
<reference evidence="10 11" key="1">
    <citation type="submission" date="2019-04" db="EMBL/GenBank/DDBJ databases">
        <title>Comparative genomics and transcriptomics to analyze fruiting body development in filamentous ascomycetes.</title>
        <authorList>
            <consortium name="DOE Joint Genome Institute"/>
            <person name="Lutkenhaus R."/>
            <person name="Traeger S."/>
            <person name="Breuer J."/>
            <person name="Kuo A."/>
            <person name="Lipzen A."/>
            <person name="Pangilinan J."/>
            <person name="Dilworth D."/>
            <person name="Sandor L."/>
            <person name="Poggeler S."/>
            <person name="Barry K."/>
            <person name="Grigoriev I.V."/>
            <person name="Nowrousian M."/>
        </authorList>
    </citation>
    <scope>NUCLEOTIDE SEQUENCE [LARGE SCALE GENOMIC DNA]</scope>
    <source>
        <strain evidence="10 11">CBS 389.68</strain>
    </source>
</reference>
<proteinExistence type="inferred from homology"/>
<name>A0A4V3SJU7_9PEZI</name>
<dbReference type="GO" id="GO:0005730">
    <property type="term" value="C:nucleolus"/>
    <property type="evidence" value="ECO:0007669"/>
    <property type="project" value="UniProtKB-SubCell"/>
</dbReference>
<comment type="function">
    <text evidence="1">Required for efficient biogenesis of the 60S ribosomal subunit.</text>
</comment>
<dbReference type="OrthoDB" id="69550at2759"/>
<dbReference type="GO" id="GO:0030687">
    <property type="term" value="C:preribosome, large subunit precursor"/>
    <property type="evidence" value="ECO:0007669"/>
    <property type="project" value="TreeGrafter"/>
</dbReference>
<keyword evidence="11" id="KW-1185">Reference proteome</keyword>
<keyword evidence="6" id="KW-0539">Nucleus</keyword>
<dbReference type="Proteomes" id="UP000298138">
    <property type="component" value="Unassembled WGS sequence"/>
</dbReference>
<gene>
    <name evidence="10" type="ORF">EX30DRAFT_337731</name>
</gene>
<feature type="region of interest" description="Disordered" evidence="8">
    <location>
        <begin position="1"/>
        <end position="36"/>
    </location>
</feature>
<dbReference type="PANTHER" id="PTHR28127:SF1">
    <property type="entry name" value="RIBOSOME ASSEMBLY PROTEIN 3"/>
    <property type="match status" value="1"/>
</dbReference>
<feature type="domain" description="Ribosome-assembly protein 3 C-terminal" evidence="9">
    <location>
        <begin position="46"/>
        <end position="92"/>
    </location>
</feature>
<evidence type="ECO:0000256" key="7">
    <source>
        <dbReference type="ARBA" id="ARBA00023274"/>
    </source>
</evidence>
<dbReference type="InParanoid" id="A0A4V3SJU7"/>
<dbReference type="GO" id="GO:0000027">
    <property type="term" value="P:ribosomal large subunit assembly"/>
    <property type="evidence" value="ECO:0007669"/>
    <property type="project" value="TreeGrafter"/>
</dbReference>
<evidence type="ECO:0000256" key="8">
    <source>
        <dbReference type="SAM" id="MobiDB-lite"/>
    </source>
</evidence>
<dbReference type="Pfam" id="PF14615">
    <property type="entry name" value="Rsa3"/>
    <property type="match status" value="1"/>
</dbReference>
<comment type="subcellular location">
    <subcellularLocation>
        <location evidence="2">Nucleus</location>
        <location evidence="2">Nucleolus</location>
    </subcellularLocation>
</comment>
<evidence type="ECO:0000313" key="10">
    <source>
        <dbReference type="EMBL" id="TGZ85365.1"/>
    </source>
</evidence>
<dbReference type="AlphaFoldDB" id="A0A4V3SJU7"/>
<keyword evidence="7" id="KW-0687">Ribonucleoprotein</keyword>
<dbReference type="PANTHER" id="PTHR28127">
    <property type="entry name" value="RIBOSOME ASSEMBLY PROTEIN 3"/>
    <property type="match status" value="1"/>
</dbReference>
<dbReference type="InterPro" id="IPR051898">
    <property type="entry name" value="Ribosome_Assembly_3"/>
</dbReference>
<evidence type="ECO:0000256" key="4">
    <source>
        <dbReference type="ARBA" id="ARBA00015339"/>
    </source>
</evidence>
<dbReference type="InterPro" id="IPR028217">
    <property type="entry name" value="Rsa3_C"/>
</dbReference>
<evidence type="ECO:0000256" key="1">
    <source>
        <dbReference type="ARBA" id="ARBA00003035"/>
    </source>
</evidence>
<evidence type="ECO:0000256" key="3">
    <source>
        <dbReference type="ARBA" id="ARBA00006256"/>
    </source>
</evidence>
<evidence type="ECO:0000256" key="2">
    <source>
        <dbReference type="ARBA" id="ARBA00004604"/>
    </source>
</evidence>
<sequence>MKDADVASSSDEEEDQTAADSSHTEKSGRIPPQLRNFHDPLAASRFEEYYLNLVTQEFGDDLYSIRDAKDFDPARSMPMLVRALKQGVNIFDPDEKRMLISSLSKGEGE</sequence>
<keyword evidence="5" id="KW-0690">Ribosome biogenesis</keyword>
<organism evidence="10 11">
    <name type="scientific">Ascodesmis nigricans</name>
    <dbReference type="NCBI Taxonomy" id="341454"/>
    <lineage>
        <taxon>Eukaryota</taxon>
        <taxon>Fungi</taxon>
        <taxon>Dikarya</taxon>
        <taxon>Ascomycota</taxon>
        <taxon>Pezizomycotina</taxon>
        <taxon>Pezizomycetes</taxon>
        <taxon>Pezizales</taxon>
        <taxon>Ascodesmidaceae</taxon>
        <taxon>Ascodesmis</taxon>
    </lineage>
</organism>